<keyword evidence="2 7" id="KW-0813">Transport</keyword>
<evidence type="ECO:0000313" key="10">
    <source>
        <dbReference type="Proteomes" id="UP000310636"/>
    </source>
</evidence>
<keyword evidence="5 7" id="KW-1133">Transmembrane helix</keyword>
<evidence type="ECO:0000313" key="9">
    <source>
        <dbReference type="EMBL" id="THF77129.1"/>
    </source>
</evidence>
<dbReference type="AlphaFoldDB" id="A0A4S4BQC1"/>
<keyword evidence="6 7" id="KW-0472">Membrane</keyword>
<proteinExistence type="inferred from homology"/>
<name>A0A4S4BQC1_9BACL</name>
<comment type="subcellular location">
    <subcellularLocation>
        <location evidence="1 7">Cell membrane</location>
        <topology evidence="1 7">Multi-pass membrane protein</topology>
    </subcellularLocation>
</comment>
<comment type="similarity">
    <text evidence="7">Belongs to the binding-protein-dependent transport system permease family.</text>
</comment>
<dbReference type="Gene3D" id="1.10.3720.10">
    <property type="entry name" value="MetI-like"/>
    <property type="match status" value="1"/>
</dbReference>
<accession>A0A4S4BQC1</accession>
<dbReference type="GO" id="GO:0055085">
    <property type="term" value="P:transmembrane transport"/>
    <property type="evidence" value="ECO:0007669"/>
    <property type="project" value="InterPro"/>
</dbReference>
<keyword evidence="4 7" id="KW-0812">Transmembrane</keyword>
<dbReference type="PANTHER" id="PTHR43744">
    <property type="entry name" value="ABC TRANSPORTER PERMEASE PROTEIN MG189-RELATED-RELATED"/>
    <property type="match status" value="1"/>
</dbReference>
<evidence type="ECO:0000256" key="7">
    <source>
        <dbReference type="RuleBase" id="RU363032"/>
    </source>
</evidence>
<dbReference type="CDD" id="cd06261">
    <property type="entry name" value="TM_PBP2"/>
    <property type="match status" value="1"/>
</dbReference>
<dbReference type="InterPro" id="IPR035906">
    <property type="entry name" value="MetI-like_sf"/>
</dbReference>
<dbReference type="EMBL" id="SSOB01000021">
    <property type="protein sequence ID" value="THF77129.1"/>
    <property type="molecule type" value="Genomic_DNA"/>
</dbReference>
<feature type="transmembrane region" description="Helical" evidence="7">
    <location>
        <begin position="77"/>
        <end position="102"/>
    </location>
</feature>
<dbReference type="PROSITE" id="PS50928">
    <property type="entry name" value="ABC_TM1"/>
    <property type="match status" value="1"/>
</dbReference>
<protein>
    <submittedName>
        <fullName evidence="9">Carbohydrate ABC transporter permease</fullName>
    </submittedName>
</protein>
<evidence type="ECO:0000256" key="6">
    <source>
        <dbReference type="ARBA" id="ARBA00023136"/>
    </source>
</evidence>
<dbReference type="GO" id="GO:0005886">
    <property type="term" value="C:plasma membrane"/>
    <property type="evidence" value="ECO:0007669"/>
    <property type="project" value="UniProtKB-SubCell"/>
</dbReference>
<keyword evidence="3" id="KW-1003">Cell membrane</keyword>
<feature type="transmembrane region" description="Helical" evidence="7">
    <location>
        <begin position="188"/>
        <end position="209"/>
    </location>
</feature>
<feature type="domain" description="ABC transmembrane type-1" evidence="8">
    <location>
        <begin position="78"/>
        <end position="269"/>
    </location>
</feature>
<keyword evidence="10" id="KW-1185">Reference proteome</keyword>
<feature type="transmembrane region" description="Helical" evidence="7">
    <location>
        <begin position="114"/>
        <end position="134"/>
    </location>
</feature>
<gene>
    <name evidence="9" type="ORF">E6C55_17350</name>
</gene>
<dbReference type="RefSeq" id="WP_136371077.1">
    <property type="nucleotide sequence ID" value="NZ_SSOB01000021.1"/>
</dbReference>
<dbReference type="SUPFAM" id="SSF161098">
    <property type="entry name" value="MetI-like"/>
    <property type="match status" value="1"/>
</dbReference>
<feature type="transmembrane region" description="Helical" evidence="7">
    <location>
        <begin position="250"/>
        <end position="268"/>
    </location>
</feature>
<dbReference type="Pfam" id="PF00528">
    <property type="entry name" value="BPD_transp_1"/>
    <property type="match status" value="1"/>
</dbReference>
<dbReference type="Proteomes" id="UP000310636">
    <property type="component" value="Unassembled WGS sequence"/>
</dbReference>
<dbReference type="InterPro" id="IPR000515">
    <property type="entry name" value="MetI-like"/>
</dbReference>
<evidence type="ECO:0000256" key="1">
    <source>
        <dbReference type="ARBA" id="ARBA00004651"/>
    </source>
</evidence>
<organism evidence="9 10">
    <name type="scientific">Cohnella fermenti</name>
    <dbReference type="NCBI Taxonomy" id="2565925"/>
    <lineage>
        <taxon>Bacteria</taxon>
        <taxon>Bacillati</taxon>
        <taxon>Bacillota</taxon>
        <taxon>Bacilli</taxon>
        <taxon>Bacillales</taxon>
        <taxon>Paenibacillaceae</taxon>
        <taxon>Cohnella</taxon>
    </lineage>
</organism>
<dbReference type="OrthoDB" id="2597538at2"/>
<evidence type="ECO:0000256" key="3">
    <source>
        <dbReference type="ARBA" id="ARBA00022475"/>
    </source>
</evidence>
<evidence type="ECO:0000256" key="5">
    <source>
        <dbReference type="ARBA" id="ARBA00022989"/>
    </source>
</evidence>
<feature type="transmembrane region" description="Helical" evidence="7">
    <location>
        <begin position="146"/>
        <end position="168"/>
    </location>
</feature>
<sequence length="284" mass="31799">MNSLRTARTSRLRKPKRLANVVMLAITLFYLLPFWYIANNAIKNADEISTHPFTLTLKSITLDNLRRAYAMLHFPTAFLNSLILLVLSLALLVSLGSLAAYGIVIPRSRFMNRLYTLLVALISVPFQITIVPLVGLLKQLGLINSFLGVAFVYAAMYLPFVIFLYVGFMRTIPRELAESSQIDGSGMLRTYLLIYMPLLKSITGIVMIVRGVSVWNDLLAPLVVLYRNSMYTLPIQLYVFSSSKIGQWDLVFGGTLLVCLPITVFFLLMQRSFVKGIMAGGIKG</sequence>
<evidence type="ECO:0000256" key="2">
    <source>
        <dbReference type="ARBA" id="ARBA00022448"/>
    </source>
</evidence>
<evidence type="ECO:0000256" key="4">
    <source>
        <dbReference type="ARBA" id="ARBA00022692"/>
    </source>
</evidence>
<evidence type="ECO:0000259" key="8">
    <source>
        <dbReference type="PROSITE" id="PS50928"/>
    </source>
</evidence>
<feature type="transmembrane region" description="Helical" evidence="7">
    <location>
        <begin position="21"/>
        <end position="38"/>
    </location>
</feature>
<reference evidence="9 10" key="1">
    <citation type="submission" date="2019-04" db="EMBL/GenBank/DDBJ databases">
        <title>Cohnella sp. nov. isolated from preserved vegetables.</title>
        <authorList>
            <person name="Lin S.-Y."/>
            <person name="Hung M.-H."/>
            <person name="Young C.-C."/>
        </authorList>
    </citation>
    <scope>NUCLEOTIDE SEQUENCE [LARGE SCALE GENOMIC DNA]</scope>
    <source>
        <strain evidence="9 10">CC-MHH1044</strain>
    </source>
</reference>
<dbReference type="PANTHER" id="PTHR43744:SF12">
    <property type="entry name" value="ABC TRANSPORTER PERMEASE PROTEIN MG189-RELATED"/>
    <property type="match status" value="1"/>
</dbReference>
<comment type="caution">
    <text evidence="9">The sequence shown here is derived from an EMBL/GenBank/DDBJ whole genome shotgun (WGS) entry which is preliminary data.</text>
</comment>